<dbReference type="Gene3D" id="1.20.1050.20">
    <property type="entry name" value="STAT transcription factor, all-alpha domain"/>
    <property type="match status" value="1"/>
</dbReference>
<dbReference type="SUPFAM" id="SSF47655">
    <property type="entry name" value="STAT"/>
    <property type="match status" value="1"/>
</dbReference>
<evidence type="ECO:0000313" key="2">
    <source>
        <dbReference type="Proteomes" id="UP000824782"/>
    </source>
</evidence>
<dbReference type="Proteomes" id="UP000824782">
    <property type="component" value="Unassembled WGS sequence"/>
</dbReference>
<name>A0AAV6YTT4_ENGPU</name>
<dbReference type="GO" id="GO:0006355">
    <property type="term" value="P:regulation of DNA-templated transcription"/>
    <property type="evidence" value="ECO:0007669"/>
    <property type="project" value="InterPro"/>
</dbReference>
<dbReference type="InterPro" id="IPR015988">
    <property type="entry name" value="STAT_TF_CC"/>
</dbReference>
<reference evidence="1" key="1">
    <citation type="thesis" date="2020" institute="ProQuest LLC" country="789 East Eisenhower Parkway, Ann Arbor, MI, USA">
        <title>Comparative Genomics and Chromosome Evolution.</title>
        <authorList>
            <person name="Mudd A.B."/>
        </authorList>
    </citation>
    <scope>NUCLEOTIDE SEQUENCE</scope>
    <source>
        <strain evidence="1">237g6f4</strain>
        <tissue evidence="1">Blood</tissue>
    </source>
</reference>
<organism evidence="1 2">
    <name type="scientific">Engystomops pustulosus</name>
    <name type="common">Tungara frog</name>
    <name type="synonym">Physalaemus pustulosus</name>
    <dbReference type="NCBI Taxonomy" id="76066"/>
    <lineage>
        <taxon>Eukaryota</taxon>
        <taxon>Metazoa</taxon>
        <taxon>Chordata</taxon>
        <taxon>Craniata</taxon>
        <taxon>Vertebrata</taxon>
        <taxon>Euteleostomi</taxon>
        <taxon>Amphibia</taxon>
        <taxon>Batrachia</taxon>
        <taxon>Anura</taxon>
        <taxon>Neobatrachia</taxon>
        <taxon>Hyloidea</taxon>
        <taxon>Leptodactylidae</taxon>
        <taxon>Leiuperinae</taxon>
        <taxon>Engystomops</taxon>
    </lineage>
</organism>
<dbReference type="GO" id="GO:0007165">
    <property type="term" value="P:signal transduction"/>
    <property type="evidence" value="ECO:0007669"/>
    <property type="project" value="InterPro"/>
</dbReference>
<dbReference type="AlphaFoldDB" id="A0AAV6YTT4"/>
<dbReference type="EMBL" id="WNYA01009265">
    <property type="protein sequence ID" value="KAG8540789.1"/>
    <property type="molecule type" value="Genomic_DNA"/>
</dbReference>
<evidence type="ECO:0000313" key="1">
    <source>
        <dbReference type="EMBL" id="KAG8540789.1"/>
    </source>
</evidence>
<sequence length="82" mass="9693">MQHKLKQTSVAQQTLKLAVKTLQYQELSNLQKKWIFLTEESLAQLSALQEYTVKRINIWRKQQQMAANGAYFDENLLPLQER</sequence>
<accession>A0AAV6YTT4</accession>
<protein>
    <submittedName>
        <fullName evidence="1">Uncharacterized protein</fullName>
    </submittedName>
</protein>
<gene>
    <name evidence="1" type="ORF">GDO81_018543</name>
</gene>
<proteinExistence type="predicted"/>
<keyword evidence="2" id="KW-1185">Reference proteome</keyword>
<comment type="caution">
    <text evidence="1">The sequence shown here is derived from an EMBL/GenBank/DDBJ whole genome shotgun (WGS) entry which is preliminary data.</text>
</comment>